<evidence type="ECO:0000313" key="2">
    <source>
        <dbReference type="EMBL" id="KAA3952783.1"/>
    </source>
</evidence>
<proteinExistence type="predicted"/>
<dbReference type="InterPro" id="IPR023813">
    <property type="entry name" value="HsmA-like"/>
</dbReference>
<feature type="non-terminal residue" evidence="2">
    <location>
        <position position="100"/>
    </location>
</feature>
<comment type="caution">
    <text evidence="2">The sequence shown here is derived from an EMBL/GenBank/DDBJ whole genome shotgun (WGS) entry which is preliminary data.</text>
</comment>
<sequence>MELNQIDIHYLIAAICVISSALVFYTIGVWGERIQRKLKFWHIIFFLLGLLADTVGTSLMEHIAELTHLHDEMHTVTGVIAILLMFVHALWAIWTYVKGT</sequence>
<dbReference type="EMBL" id="VWLE01000080">
    <property type="protein sequence ID" value="KAA3952783.1"/>
    <property type="molecule type" value="Genomic_DNA"/>
</dbReference>
<feature type="transmembrane region" description="Helical" evidence="1">
    <location>
        <begin position="6"/>
        <end position="28"/>
    </location>
</feature>
<name>A0A5M5CAU4_BACOV</name>
<reference evidence="2 3" key="1">
    <citation type="journal article" date="2019" name="Nat. Med.">
        <title>A library of human gut bacterial isolates paired with longitudinal multiomics data enables mechanistic microbiome research.</title>
        <authorList>
            <person name="Poyet M."/>
            <person name="Groussin M."/>
            <person name="Gibbons S.M."/>
            <person name="Avila-Pacheco J."/>
            <person name="Jiang X."/>
            <person name="Kearney S.M."/>
            <person name="Perrotta A.R."/>
            <person name="Berdy B."/>
            <person name="Zhao S."/>
            <person name="Lieberman T.D."/>
            <person name="Swanson P.K."/>
            <person name="Smith M."/>
            <person name="Roesemann S."/>
            <person name="Alexander J.E."/>
            <person name="Rich S.A."/>
            <person name="Livny J."/>
            <person name="Vlamakis H."/>
            <person name="Clish C."/>
            <person name="Bullock K."/>
            <person name="Deik A."/>
            <person name="Scott J."/>
            <person name="Pierce K.A."/>
            <person name="Xavier R.J."/>
            <person name="Alm E.J."/>
        </authorList>
    </citation>
    <scope>NUCLEOTIDE SEQUENCE [LARGE SCALE GENOMIC DNA]</scope>
    <source>
        <strain evidence="2 3">BIOML-A163</strain>
    </source>
</reference>
<evidence type="ECO:0000313" key="3">
    <source>
        <dbReference type="Proteomes" id="UP000323717"/>
    </source>
</evidence>
<gene>
    <name evidence="2" type="ORF">F3D71_08050</name>
</gene>
<dbReference type="Proteomes" id="UP000323717">
    <property type="component" value="Unassembled WGS sequence"/>
</dbReference>
<evidence type="ECO:0000256" key="1">
    <source>
        <dbReference type="SAM" id="Phobius"/>
    </source>
</evidence>
<dbReference type="AlphaFoldDB" id="A0A5M5CAU4"/>
<keyword evidence="1" id="KW-1133">Transmembrane helix</keyword>
<organism evidence="2 3">
    <name type="scientific">Bacteroides ovatus</name>
    <dbReference type="NCBI Taxonomy" id="28116"/>
    <lineage>
        <taxon>Bacteria</taxon>
        <taxon>Pseudomonadati</taxon>
        <taxon>Bacteroidota</taxon>
        <taxon>Bacteroidia</taxon>
        <taxon>Bacteroidales</taxon>
        <taxon>Bacteroidaceae</taxon>
        <taxon>Bacteroides</taxon>
    </lineage>
</organism>
<keyword evidence="1" id="KW-0472">Membrane</keyword>
<feature type="transmembrane region" description="Helical" evidence="1">
    <location>
        <begin position="79"/>
        <end position="97"/>
    </location>
</feature>
<dbReference type="NCBIfam" id="TIGR03987">
    <property type="entry name" value="HsmA family protein"/>
    <property type="match status" value="1"/>
</dbReference>
<keyword evidence="1" id="KW-0812">Transmembrane</keyword>
<accession>A0A5M5CAU4</accession>
<feature type="transmembrane region" description="Helical" evidence="1">
    <location>
        <begin position="40"/>
        <end position="59"/>
    </location>
</feature>
<protein>
    <submittedName>
        <fullName evidence="2">TIGR03987 family protein</fullName>
    </submittedName>
</protein>